<gene>
    <name evidence="1" type="ORF">CFP56_036324</name>
</gene>
<name>A0AAW0J824_QUESU</name>
<comment type="caution">
    <text evidence="1">The sequence shown here is derived from an EMBL/GenBank/DDBJ whole genome shotgun (WGS) entry which is preliminary data.</text>
</comment>
<dbReference type="Proteomes" id="UP000237347">
    <property type="component" value="Unassembled WGS sequence"/>
</dbReference>
<reference evidence="1 2" key="1">
    <citation type="journal article" date="2018" name="Sci. Data">
        <title>The draft genome sequence of cork oak.</title>
        <authorList>
            <person name="Ramos A.M."/>
            <person name="Usie A."/>
            <person name="Barbosa P."/>
            <person name="Barros P.M."/>
            <person name="Capote T."/>
            <person name="Chaves I."/>
            <person name="Simoes F."/>
            <person name="Abreu I."/>
            <person name="Carrasquinho I."/>
            <person name="Faro C."/>
            <person name="Guimaraes J.B."/>
            <person name="Mendonca D."/>
            <person name="Nobrega F."/>
            <person name="Rodrigues L."/>
            <person name="Saibo N.J.M."/>
            <person name="Varela M.C."/>
            <person name="Egas C."/>
            <person name="Matos J."/>
            <person name="Miguel C.M."/>
            <person name="Oliveira M.M."/>
            <person name="Ricardo C.P."/>
            <person name="Goncalves S."/>
        </authorList>
    </citation>
    <scope>NUCLEOTIDE SEQUENCE [LARGE SCALE GENOMIC DNA]</scope>
    <source>
        <strain evidence="2">cv. HL8</strain>
    </source>
</reference>
<dbReference type="EMBL" id="PKMF04000662">
    <property type="protein sequence ID" value="KAK7822551.1"/>
    <property type="molecule type" value="Genomic_DNA"/>
</dbReference>
<proteinExistence type="predicted"/>
<keyword evidence="2" id="KW-1185">Reference proteome</keyword>
<organism evidence="1 2">
    <name type="scientific">Quercus suber</name>
    <name type="common">Cork oak</name>
    <dbReference type="NCBI Taxonomy" id="58331"/>
    <lineage>
        <taxon>Eukaryota</taxon>
        <taxon>Viridiplantae</taxon>
        <taxon>Streptophyta</taxon>
        <taxon>Embryophyta</taxon>
        <taxon>Tracheophyta</taxon>
        <taxon>Spermatophyta</taxon>
        <taxon>Magnoliopsida</taxon>
        <taxon>eudicotyledons</taxon>
        <taxon>Gunneridae</taxon>
        <taxon>Pentapetalae</taxon>
        <taxon>rosids</taxon>
        <taxon>fabids</taxon>
        <taxon>Fagales</taxon>
        <taxon>Fagaceae</taxon>
        <taxon>Quercus</taxon>
    </lineage>
</organism>
<accession>A0AAW0J824</accession>
<protein>
    <submittedName>
        <fullName evidence="1">Uncharacterized protein</fullName>
    </submittedName>
</protein>
<sequence length="194" mass="22472">MHTPRHVTHRNAVTQLALLQQVIHHSLPLKLRHLSSIAVIQRSDNLMWEQRTRRDCCLTMLHAFEVLLESLLVVFQKEFLVILHCHQRENPFCNALAYQQRLVVGRVNRRAPFRCKTDISILSFIQSLHISLQHLSKNIGNCIVQEPINRISVIPLESFLGHGQDPFFPHRPCVLSFEIDFSDILLNPQLLGQL</sequence>
<evidence type="ECO:0000313" key="1">
    <source>
        <dbReference type="EMBL" id="KAK7822551.1"/>
    </source>
</evidence>
<evidence type="ECO:0000313" key="2">
    <source>
        <dbReference type="Proteomes" id="UP000237347"/>
    </source>
</evidence>
<dbReference type="AlphaFoldDB" id="A0AAW0J824"/>